<dbReference type="Proteomes" id="UP001148662">
    <property type="component" value="Unassembled WGS sequence"/>
</dbReference>
<name>A0ACC1T276_9APHY</name>
<sequence length="284" mass="31880">MAESSSLSGGYRIPPLKGAENYCMWRIQMQDILRDQGLWGYVDGSLPCPEGNAIAGSIWGQADQKALTIIRLRLSAEMMTWVVWSTSARHAWLALEKVFVARRPMAKVTARRKFLRYQIEEGADMDEEVRKMRKLGEDLIMMEADVSDEDFALTLLTALPSSWDPFVSSVGAFTDSSDLIGRILIEEARRKDRTVTETSLAATNGNRATGKKGGRSKFQKGVFCHHCHKEGHIRPLVRRPQEARLDLDWIASQSLGSATRARTTNNCSVRFLRYRRSGAGVRTA</sequence>
<reference evidence="1" key="1">
    <citation type="submission" date="2022-07" db="EMBL/GenBank/DDBJ databases">
        <title>Genome Sequence of Phlebia brevispora.</title>
        <authorList>
            <person name="Buettner E."/>
        </authorList>
    </citation>
    <scope>NUCLEOTIDE SEQUENCE</scope>
    <source>
        <strain evidence="1">MPL23</strain>
    </source>
</reference>
<protein>
    <submittedName>
        <fullName evidence="1">Uncharacterized protein</fullName>
    </submittedName>
</protein>
<comment type="caution">
    <text evidence="1">The sequence shown here is derived from an EMBL/GenBank/DDBJ whole genome shotgun (WGS) entry which is preliminary data.</text>
</comment>
<accession>A0ACC1T276</accession>
<keyword evidence="2" id="KW-1185">Reference proteome</keyword>
<dbReference type="EMBL" id="JANHOG010000774">
    <property type="protein sequence ID" value="KAJ3551630.1"/>
    <property type="molecule type" value="Genomic_DNA"/>
</dbReference>
<evidence type="ECO:0000313" key="2">
    <source>
        <dbReference type="Proteomes" id="UP001148662"/>
    </source>
</evidence>
<organism evidence="1 2">
    <name type="scientific">Phlebia brevispora</name>
    <dbReference type="NCBI Taxonomy" id="194682"/>
    <lineage>
        <taxon>Eukaryota</taxon>
        <taxon>Fungi</taxon>
        <taxon>Dikarya</taxon>
        <taxon>Basidiomycota</taxon>
        <taxon>Agaricomycotina</taxon>
        <taxon>Agaricomycetes</taxon>
        <taxon>Polyporales</taxon>
        <taxon>Meruliaceae</taxon>
        <taxon>Phlebia</taxon>
    </lineage>
</organism>
<proteinExistence type="predicted"/>
<gene>
    <name evidence="1" type="ORF">NM688_g4592</name>
</gene>
<evidence type="ECO:0000313" key="1">
    <source>
        <dbReference type="EMBL" id="KAJ3551630.1"/>
    </source>
</evidence>